<dbReference type="InterPro" id="IPR042100">
    <property type="entry name" value="Bug_dom1"/>
</dbReference>
<comment type="similarity">
    <text evidence="1">Belongs to the UPF0065 (bug) family.</text>
</comment>
<dbReference type="PIRSF" id="PIRSF017082">
    <property type="entry name" value="YflP"/>
    <property type="match status" value="1"/>
</dbReference>
<dbReference type="AlphaFoldDB" id="A0A6N8J231"/>
<dbReference type="RefSeq" id="WP_157400222.1">
    <property type="nucleotide sequence ID" value="NZ_WSEL01000009.1"/>
</dbReference>
<feature type="chain" id="PRO_5026754759" evidence="2">
    <location>
        <begin position="29"/>
        <end position="328"/>
    </location>
</feature>
<sequence length="328" mass="34202">MRNLIPRQAVAAGLTLLLSLLAAGHAGAQAYPNKPIRMVVPFPPGGGNDVIARIVAQKLGTRLGQTVVVDNRAGANGIVGLAAVKQAAPDGYTLGIAAAGPMAVNPSLYDKLPYDPVKDFEPITNMVIYPLLLVAHPSVPAKSMRELLELARAKPGSLNFASPGSGNSGHLAGELLNSLAKVNTTHVPYKGQGPAVSDLLAGQVQLLYSSIPSVLPLVQQGKLHALAVGSAQRLSSLPDVPTIAESGVPGYEAYSWIGIVAPAQTPRAIVERLNREIVAILKQKDVEQDLLGQGAIPVGDTPEHFGGYIKTEMAKWGAVVKSANIKAE</sequence>
<dbReference type="Proteomes" id="UP000469385">
    <property type="component" value="Unassembled WGS sequence"/>
</dbReference>
<protein>
    <submittedName>
        <fullName evidence="3">Tripartite tricarboxylate transporter substrate binding protein</fullName>
    </submittedName>
</protein>
<organism evidence="3 4">
    <name type="scientific">Ramlibacter pinisoli</name>
    <dbReference type="NCBI Taxonomy" id="2682844"/>
    <lineage>
        <taxon>Bacteria</taxon>
        <taxon>Pseudomonadati</taxon>
        <taxon>Pseudomonadota</taxon>
        <taxon>Betaproteobacteria</taxon>
        <taxon>Burkholderiales</taxon>
        <taxon>Comamonadaceae</taxon>
        <taxon>Ramlibacter</taxon>
    </lineage>
</organism>
<comment type="caution">
    <text evidence="3">The sequence shown here is derived from an EMBL/GenBank/DDBJ whole genome shotgun (WGS) entry which is preliminary data.</text>
</comment>
<dbReference type="Gene3D" id="3.40.190.10">
    <property type="entry name" value="Periplasmic binding protein-like II"/>
    <property type="match status" value="1"/>
</dbReference>
<reference evidence="3 4" key="1">
    <citation type="submission" date="2019-12" db="EMBL/GenBank/DDBJ databases">
        <authorList>
            <person name="Huq M.A."/>
        </authorList>
    </citation>
    <scope>NUCLEOTIDE SEQUENCE [LARGE SCALE GENOMIC DNA]</scope>
    <source>
        <strain evidence="3 4">MAH-25</strain>
    </source>
</reference>
<evidence type="ECO:0000256" key="2">
    <source>
        <dbReference type="SAM" id="SignalP"/>
    </source>
</evidence>
<dbReference type="PANTHER" id="PTHR42928">
    <property type="entry name" value="TRICARBOXYLATE-BINDING PROTEIN"/>
    <property type="match status" value="1"/>
</dbReference>
<dbReference type="SUPFAM" id="SSF53850">
    <property type="entry name" value="Periplasmic binding protein-like II"/>
    <property type="match status" value="1"/>
</dbReference>
<dbReference type="PANTHER" id="PTHR42928:SF5">
    <property type="entry name" value="BLR1237 PROTEIN"/>
    <property type="match status" value="1"/>
</dbReference>
<evidence type="ECO:0000313" key="3">
    <source>
        <dbReference type="EMBL" id="MVQ32246.1"/>
    </source>
</evidence>
<keyword evidence="4" id="KW-1185">Reference proteome</keyword>
<dbReference type="Pfam" id="PF03401">
    <property type="entry name" value="TctC"/>
    <property type="match status" value="1"/>
</dbReference>
<dbReference type="EMBL" id="WSEL01000009">
    <property type="protein sequence ID" value="MVQ32246.1"/>
    <property type="molecule type" value="Genomic_DNA"/>
</dbReference>
<feature type="signal peptide" evidence="2">
    <location>
        <begin position="1"/>
        <end position="28"/>
    </location>
</feature>
<keyword evidence="2" id="KW-0732">Signal</keyword>
<name>A0A6N8J231_9BURK</name>
<dbReference type="InterPro" id="IPR005064">
    <property type="entry name" value="BUG"/>
</dbReference>
<evidence type="ECO:0000256" key="1">
    <source>
        <dbReference type="ARBA" id="ARBA00006987"/>
    </source>
</evidence>
<dbReference type="Gene3D" id="3.40.190.150">
    <property type="entry name" value="Bordetella uptake gene, domain 1"/>
    <property type="match status" value="1"/>
</dbReference>
<gene>
    <name evidence="3" type="ORF">GON04_22515</name>
</gene>
<evidence type="ECO:0000313" key="4">
    <source>
        <dbReference type="Proteomes" id="UP000469385"/>
    </source>
</evidence>
<proteinExistence type="inferred from homology"/>
<accession>A0A6N8J231</accession>
<dbReference type="CDD" id="cd13578">
    <property type="entry name" value="PBP2_Bug27"/>
    <property type="match status" value="1"/>
</dbReference>